<reference evidence="6 7" key="1">
    <citation type="submission" date="2024-02" db="EMBL/GenBank/DDBJ databases">
        <title>High-quality chromosome-scale genome assembly of Pensacola bahiagrass (Paspalum notatum Flugge var. saurae).</title>
        <authorList>
            <person name="Vega J.M."/>
            <person name="Podio M."/>
            <person name="Orjuela J."/>
            <person name="Siena L.A."/>
            <person name="Pessino S.C."/>
            <person name="Combes M.C."/>
            <person name="Mariac C."/>
            <person name="Albertini E."/>
            <person name="Pupilli F."/>
            <person name="Ortiz J.P.A."/>
            <person name="Leblanc O."/>
        </authorList>
    </citation>
    <scope>NUCLEOTIDE SEQUENCE [LARGE SCALE GENOMIC DNA]</scope>
    <source>
        <strain evidence="6">R1</strain>
        <tissue evidence="6">Leaf</tissue>
    </source>
</reference>
<dbReference type="SUPFAM" id="SSF57756">
    <property type="entry name" value="Retrovirus zinc finger-like domains"/>
    <property type="match status" value="1"/>
</dbReference>
<dbReference type="Pfam" id="PF17766">
    <property type="entry name" value="fn3_6"/>
    <property type="match status" value="1"/>
</dbReference>
<feature type="compositionally biased region" description="Basic residues" evidence="4">
    <location>
        <begin position="96"/>
        <end position="106"/>
    </location>
</feature>
<feature type="domain" description="CCHC-type" evidence="5">
    <location>
        <begin position="194"/>
        <end position="207"/>
    </location>
</feature>
<dbReference type="Pfam" id="PF00082">
    <property type="entry name" value="Peptidase_S8"/>
    <property type="match status" value="1"/>
</dbReference>
<keyword evidence="2" id="KW-0732">Signal</keyword>
<organism evidence="6 7">
    <name type="scientific">Paspalum notatum var. saurae</name>
    <dbReference type="NCBI Taxonomy" id="547442"/>
    <lineage>
        <taxon>Eukaryota</taxon>
        <taxon>Viridiplantae</taxon>
        <taxon>Streptophyta</taxon>
        <taxon>Embryophyta</taxon>
        <taxon>Tracheophyta</taxon>
        <taxon>Spermatophyta</taxon>
        <taxon>Magnoliopsida</taxon>
        <taxon>Liliopsida</taxon>
        <taxon>Poales</taxon>
        <taxon>Poaceae</taxon>
        <taxon>PACMAD clade</taxon>
        <taxon>Panicoideae</taxon>
        <taxon>Andropogonodae</taxon>
        <taxon>Paspaleae</taxon>
        <taxon>Paspalinae</taxon>
        <taxon>Paspalum</taxon>
    </lineage>
</organism>
<dbReference type="InterPro" id="IPR036852">
    <property type="entry name" value="Peptidase_S8/S53_dom_sf"/>
</dbReference>
<evidence type="ECO:0000313" key="6">
    <source>
        <dbReference type="EMBL" id="WVZ90621.1"/>
    </source>
</evidence>
<keyword evidence="7" id="KW-1185">Reference proteome</keyword>
<feature type="region of interest" description="Disordered" evidence="4">
    <location>
        <begin position="151"/>
        <end position="171"/>
    </location>
</feature>
<feature type="compositionally biased region" description="Gly residues" evidence="4">
    <location>
        <begin position="71"/>
        <end position="84"/>
    </location>
</feature>
<dbReference type="Gene3D" id="4.10.60.10">
    <property type="entry name" value="Zinc finger, CCHC-type"/>
    <property type="match status" value="1"/>
</dbReference>
<protein>
    <recommendedName>
        <fullName evidence="5">CCHC-type domain-containing protein</fullName>
    </recommendedName>
</protein>
<keyword evidence="3" id="KW-0863">Zinc-finger</keyword>
<dbReference type="InterPro" id="IPR045051">
    <property type="entry name" value="SBT"/>
</dbReference>
<dbReference type="AlphaFoldDB" id="A0AAQ3X8Q5"/>
<evidence type="ECO:0000256" key="4">
    <source>
        <dbReference type="SAM" id="MobiDB-lite"/>
    </source>
</evidence>
<feature type="compositionally biased region" description="Polar residues" evidence="4">
    <location>
        <begin position="373"/>
        <end position="393"/>
    </location>
</feature>
<dbReference type="Proteomes" id="UP001341281">
    <property type="component" value="Chromosome 08"/>
</dbReference>
<keyword evidence="3" id="KW-0862">Zinc</keyword>
<dbReference type="Gene3D" id="3.40.50.200">
    <property type="entry name" value="Peptidase S8/S53 domain"/>
    <property type="match status" value="1"/>
</dbReference>
<sequence>MAHQGTGSRGRGSTDATQQAVSSHQGRDPVPHWLRAERQGSAGRDLRGGSGDFQGHQGFAHQPDTRRGNYNSGGRGGGVNGGFHPGHNEDRERKQYRPKRHYHQHGGSRENNNNSGTQVKQSPFAPPQWSVSSGQAAVVAGQMPTIISQDKAANAHPGGGRSGSASDFGRASASGLDTEVAQVTEGAKKAKLQCTQCGRRGHVVDDCQVPLYCAICESKTHVTHRCHLLKAPKPVAQCVGYGSPGLGFHYIPVSDREYNDTKDPSAWALVTVSGGVLSADQVKAELERLVPVPWEWDIKEHGENTFLTVFPSAMELARLHEFGEAKVKNHPEDGISSAKSKSDSRNDPMDEDDDLIGEKEKELRKNKDAPKDNTGQQQNPLLPENAGNQSLNHNQLHKAPSASVELDQPKKRALEQEGIARLDGNGLTANVFLGPREVFGQHCGQFAQVFAEPVEVDGPTADGGVLAGTDVDHMLSWAQDEMPSEQMLGVMADKILDTVVERQIDEIADRVFSEDSTQGKNPSPCPPIRRSKRREATADEDSLERAERLVALKNLEDSTKSGHLQGYILGSLLELVAESEQQAFHEVGVSGARNYVHGAKWRGSCNFGDVKCNKKLIGGHYQEASFLQRILSAMEHTVQAQLQEHSWKGQVFLAAEKGTAAGMAPHAHIAMYQESMQQSPSTMDRQMEAIVKLGNGRSFVGESAYQPSSFLSLPLAYTLDSGNVHGKVIVCELEGSTQSQLLTGKSVLEAGGAGMIVLGKHDSGHTTFALANVLPASYVNSVDAAVIREYVKNTHKPTASVVFNGTSLGTSPAPVVAYFSSRGPSTATPGILKPDIIGPGVNVIAAWPFNVGPPTGLNQTLKFNSISGTSMSAPHLSGIAAIIKGAHRDWSPAAIKSAIMTTAYVVDDKKQPILDENLNPAGHFSIGAGHVNPEQAISPGLIYDTDEEQYVLYLCGLGYTDAEVETITHHKVHASVGKLVVNRTVSNVGDASSSYYVNIEMPKEVAASVTPSKLEFTKEKEIRTFTVSLSWDPKKIKHAEGSFKWVSEKHVVRSPFVIF</sequence>
<comment type="similarity">
    <text evidence="1">Belongs to the peptidase S8 family.</text>
</comment>
<evidence type="ECO:0000256" key="3">
    <source>
        <dbReference type="PROSITE-ProRule" id="PRU00047"/>
    </source>
</evidence>
<accession>A0AAQ3X8Q5</accession>
<keyword evidence="3" id="KW-0479">Metal-binding</keyword>
<evidence type="ECO:0000256" key="2">
    <source>
        <dbReference type="ARBA" id="ARBA00022729"/>
    </source>
</evidence>
<feature type="region of interest" description="Disordered" evidence="4">
    <location>
        <begin position="510"/>
        <end position="543"/>
    </location>
</feature>
<feature type="compositionally biased region" description="Basic and acidic residues" evidence="4">
    <location>
        <begin position="86"/>
        <end position="95"/>
    </location>
</feature>
<dbReference type="PROSITE" id="PS50158">
    <property type="entry name" value="ZF_CCHC"/>
    <property type="match status" value="1"/>
</dbReference>
<feature type="compositionally biased region" description="Basic and acidic residues" evidence="4">
    <location>
        <begin position="356"/>
        <end position="371"/>
    </location>
</feature>
<evidence type="ECO:0000256" key="1">
    <source>
        <dbReference type="ARBA" id="ARBA00011073"/>
    </source>
</evidence>
<feature type="compositionally biased region" description="Polar residues" evidence="4">
    <location>
        <begin position="14"/>
        <end position="24"/>
    </location>
</feature>
<evidence type="ECO:0000259" key="5">
    <source>
        <dbReference type="PROSITE" id="PS50158"/>
    </source>
</evidence>
<feature type="region of interest" description="Disordered" evidence="4">
    <location>
        <begin position="325"/>
        <end position="393"/>
    </location>
</feature>
<dbReference type="GO" id="GO:0003676">
    <property type="term" value="F:nucleic acid binding"/>
    <property type="evidence" value="ECO:0007669"/>
    <property type="project" value="InterPro"/>
</dbReference>
<gene>
    <name evidence="6" type="ORF">U9M48_036906</name>
</gene>
<proteinExistence type="inferred from homology"/>
<dbReference type="GO" id="GO:0004252">
    <property type="term" value="F:serine-type endopeptidase activity"/>
    <property type="evidence" value="ECO:0007669"/>
    <property type="project" value="InterPro"/>
</dbReference>
<dbReference type="PANTHER" id="PTHR10795">
    <property type="entry name" value="PROPROTEIN CONVERTASE SUBTILISIN/KEXIN"/>
    <property type="match status" value="1"/>
</dbReference>
<dbReference type="GO" id="GO:0006508">
    <property type="term" value="P:proteolysis"/>
    <property type="evidence" value="ECO:0007669"/>
    <property type="project" value="InterPro"/>
</dbReference>
<evidence type="ECO:0000313" key="7">
    <source>
        <dbReference type="Proteomes" id="UP001341281"/>
    </source>
</evidence>
<dbReference type="SUPFAM" id="SSF52743">
    <property type="entry name" value="Subtilisin-like"/>
    <property type="match status" value="1"/>
</dbReference>
<feature type="region of interest" description="Disordered" evidence="4">
    <location>
        <begin position="1"/>
        <end position="136"/>
    </location>
</feature>
<dbReference type="Gene3D" id="2.60.40.2310">
    <property type="match status" value="1"/>
</dbReference>
<dbReference type="GO" id="GO:0008270">
    <property type="term" value="F:zinc ion binding"/>
    <property type="evidence" value="ECO:0007669"/>
    <property type="project" value="UniProtKB-KW"/>
</dbReference>
<feature type="compositionally biased region" description="Polar residues" evidence="4">
    <location>
        <begin position="109"/>
        <end position="121"/>
    </location>
</feature>
<dbReference type="InterPro" id="IPR041469">
    <property type="entry name" value="Subtilisin-like_FN3"/>
</dbReference>
<dbReference type="InterPro" id="IPR036875">
    <property type="entry name" value="Znf_CCHC_sf"/>
</dbReference>
<dbReference type="EMBL" id="CP144752">
    <property type="protein sequence ID" value="WVZ90621.1"/>
    <property type="molecule type" value="Genomic_DNA"/>
</dbReference>
<name>A0AAQ3X8Q5_PASNO</name>
<dbReference type="InterPro" id="IPR000209">
    <property type="entry name" value="Peptidase_S8/S53_dom"/>
</dbReference>
<dbReference type="InterPro" id="IPR001878">
    <property type="entry name" value="Znf_CCHC"/>
</dbReference>
<feature type="compositionally biased region" description="Basic and acidic residues" evidence="4">
    <location>
        <begin position="25"/>
        <end position="38"/>
    </location>
</feature>